<reference evidence="2 3" key="1">
    <citation type="submission" date="2016-06" db="EMBL/GenBank/DDBJ databases">
        <title>The Draft Genome Sequence and Annotation of the Desert Woodrat Neotoma lepida.</title>
        <authorList>
            <person name="Campbell M."/>
            <person name="Oakeson K.F."/>
            <person name="Yandell M."/>
            <person name="Halpert J.R."/>
            <person name="Dearing D."/>
        </authorList>
    </citation>
    <scope>NUCLEOTIDE SEQUENCE [LARGE SCALE GENOMIC DNA]</scope>
    <source>
        <strain evidence="2">417</strain>
        <tissue evidence="2">Liver</tissue>
    </source>
</reference>
<protein>
    <submittedName>
        <fullName evidence="2">Uncharacterized protein</fullName>
    </submittedName>
</protein>
<feature type="region of interest" description="Disordered" evidence="1">
    <location>
        <begin position="96"/>
        <end position="123"/>
    </location>
</feature>
<evidence type="ECO:0000313" key="2">
    <source>
        <dbReference type="EMBL" id="OBS67382.1"/>
    </source>
</evidence>
<proteinExistence type="predicted"/>
<sequence>MYPWAVSIPGRAVDLYSRYPPAESDFLVQQEPTLIEPRQASLEPLATAQHRRDAGGAGHIAGGAALPQVGQQQCGPRALAHREQGCRWVSEANRLRQAGGEGERDPGHKGRAGTCGRTRREGG</sequence>
<organism evidence="2 3">
    <name type="scientific">Neotoma lepida</name>
    <name type="common">Desert woodrat</name>
    <dbReference type="NCBI Taxonomy" id="56216"/>
    <lineage>
        <taxon>Eukaryota</taxon>
        <taxon>Metazoa</taxon>
        <taxon>Chordata</taxon>
        <taxon>Craniata</taxon>
        <taxon>Vertebrata</taxon>
        <taxon>Euteleostomi</taxon>
        <taxon>Mammalia</taxon>
        <taxon>Eutheria</taxon>
        <taxon>Euarchontoglires</taxon>
        <taxon>Glires</taxon>
        <taxon>Rodentia</taxon>
        <taxon>Myomorpha</taxon>
        <taxon>Muroidea</taxon>
        <taxon>Cricetidae</taxon>
        <taxon>Neotominae</taxon>
        <taxon>Neotoma</taxon>
    </lineage>
</organism>
<gene>
    <name evidence="2" type="ORF">A6R68_04084</name>
</gene>
<comment type="caution">
    <text evidence="2">The sequence shown here is derived from an EMBL/GenBank/DDBJ whole genome shotgun (WGS) entry which is preliminary data.</text>
</comment>
<evidence type="ECO:0000256" key="1">
    <source>
        <dbReference type="SAM" id="MobiDB-lite"/>
    </source>
</evidence>
<accession>A0A1A6GPU8</accession>
<keyword evidence="3" id="KW-1185">Reference proteome</keyword>
<dbReference type="AlphaFoldDB" id="A0A1A6GPU8"/>
<dbReference type="Proteomes" id="UP000092124">
    <property type="component" value="Unassembled WGS sequence"/>
</dbReference>
<name>A0A1A6GPU8_NEOLE</name>
<dbReference type="EMBL" id="LZPO01085843">
    <property type="protein sequence ID" value="OBS67382.1"/>
    <property type="molecule type" value="Genomic_DNA"/>
</dbReference>
<evidence type="ECO:0000313" key="3">
    <source>
        <dbReference type="Proteomes" id="UP000092124"/>
    </source>
</evidence>